<reference evidence="1 2" key="1">
    <citation type="submission" date="2019-08" db="EMBL/GenBank/DDBJ databases">
        <title>Lewinella sp. strain SSH13 Genome sequencing and assembly.</title>
        <authorList>
            <person name="Kim I."/>
        </authorList>
    </citation>
    <scope>NUCLEOTIDE SEQUENCE [LARGE SCALE GENOMIC DNA]</scope>
    <source>
        <strain evidence="1 2">SSH13</strain>
    </source>
</reference>
<name>A0A5C7FU69_9BACT</name>
<organism evidence="1 2">
    <name type="scientific">Neolewinella aurantiaca</name>
    <dbReference type="NCBI Taxonomy" id="2602767"/>
    <lineage>
        <taxon>Bacteria</taxon>
        <taxon>Pseudomonadati</taxon>
        <taxon>Bacteroidota</taxon>
        <taxon>Saprospiria</taxon>
        <taxon>Saprospirales</taxon>
        <taxon>Lewinellaceae</taxon>
        <taxon>Neolewinella</taxon>
    </lineage>
</organism>
<proteinExistence type="predicted"/>
<gene>
    <name evidence="1" type="ORF">FUA23_09100</name>
</gene>
<accession>A0A5C7FU69</accession>
<dbReference type="Gene3D" id="2.30.30.110">
    <property type="match status" value="1"/>
</dbReference>
<dbReference type="Proteomes" id="UP000321907">
    <property type="component" value="Unassembled WGS sequence"/>
</dbReference>
<protein>
    <submittedName>
        <fullName evidence="1">Uncharacterized protein</fullName>
    </submittedName>
</protein>
<evidence type="ECO:0000313" key="1">
    <source>
        <dbReference type="EMBL" id="TXF89832.1"/>
    </source>
</evidence>
<dbReference type="RefSeq" id="WP_147930425.1">
    <property type="nucleotide sequence ID" value="NZ_VOXD01000011.1"/>
</dbReference>
<dbReference type="EMBL" id="VOXD01000011">
    <property type="protein sequence ID" value="TXF89832.1"/>
    <property type="molecule type" value="Genomic_DNA"/>
</dbReference>
<evidence type="ECO:0000313" key="2">
    <source>
        <dbReference type="Proteomes" id="UP000321907"/>
    </source>
</evidence>
<dbReference type="InterPro" id="IPR011067">
    <property type="entry name" value="Plasmid_toxin/cell-grow_inhib"/>
</dbReference>
<comment type="caution">
    <text evidence="1">The sequence shown here is derived from an EMBL/GenBank/DDBJ whole genome shotgun (WGS) entry which is preliminary data.</text>
</comment>
<keyword evidence="2" id="KW-1185">Reference proteome</keyword>
<dbReference type="SUPFAM" id="SSF50118">
    <property type="entry name" value="Cell growth inhibitor/plasmid maintenance toxic component"/>
    <property type="match status" value="1"/>
</dbReference>
<sequence length="216" mass="24641">MEFKIHTYWRTAEGGAPEIRKCIVFHETEVQYVIVPEVGMMDVLAEKSLFVITNPSTNRKEYYDLTRIATIDERRLNRQSCGQLTTADSKRLSFVLRSLLAPRIGRNQCPFAGTIVSCNFENSTDALILNKFRPGLIVKMWANGKALVLPITSSEKKHKYRAILPIGKVGPLTKRSFVAIDQWYSVSLKDIKFHPDGQLPQLGTVLLQERCSYYWA</sequence>
<dbReference type="AlphaFoldDB" id="A0A5C7FU69"/>